<evidence type="ECO:0000256" key="5">
    <source>
        <dbReference type="SAM" id="Phobius"/>
    </source>
</evidence>
<dbReference type="EMBL" id="JBHULR010000021">
    <property type="protein sequence ID" value="MFD2550001.1"/>
    <property type="molecule type" value="Genomic_DNA"/>
</dbReference>
<name>A0ABW5KM04_9SPHI</name>
<reference evidence="9" key="1">
    <citation type="journal article" date="2019" name="Int. J. Syst. Evol. Microbiol.">
        <title>The Global Catalogue of Microorganisms (GCM) 10K type strain sequencing project: providing services to taxonomists for standard genome sequencing and annotation.</title>
        <authorList>
            <consortium name="The Broad Institute Genomics Platform"/>
            <consortium name="The Broad Institute Genome Sequencing Center for Infectious Disease"/>
            <person name="Wu L."/>
            <person name="Ma J."/>
        </authorList>
    </citation>
    <scope>NUCLEOTIDE SEQUENCE [LARGE SCALE GENOMIC DNA]</scope>
    <source>
        <strain evidence="9">KCTC 42662</strain>
    </source>
</reference>
<evidence type="ECO:0000256" key="3">
    <source>
        <dbReference type="ARBA" id="ARBA00022989"/>
    </source>
</evidence>
<evidence type="ECO:0000256" key="4">
    <source>
        <dbReference type="ARBA" id="ARBA00023136"/>
    </source>
</evidence>
<organism evidence="8 9">
    <name type="scientific">Sphingobacterium suaedae</name>
    <dbReference type="NCBI Taxonomy" id="1686402"/>
    <lineage>
        <taxon>Bacteria</taxon>
        <taxon>Pseudomonadati</taxon>
        <taxon>Bacteroidota</taxon>
        <taxon>Sphingobacteriia</taxon>
        <taxon>Sphingobacteriales</taxon>
        <taxon>Sphingobacteriaceae</taxon>
        <taxon>Sphingobacterium</taxon>
    </lineage>
</organism>
<feature type="domain" description="DUF6576" evidence="7">
    <location>
        <begin position="256"/>
        <end position="288"/>
    </location>
</feature>
<dbReference type="EC" id="3.4.21.105" evidence="8"/>
<evidence type="ECO:0000256" key="2">
    <source>
        <dbReference type="ARBA" id="ARBA00022692"/>
    </source>
</evidence>
<evidence type="ECO:0000256" key="1">
    <source>
        <dbReference type="ARBA" id="ARBA00004141"/>
    </source>
</evidence>
<evidence type="ECO:0000313" key="8">
    <source>
        <dbReference type="EMBL" id="MFD2550001.1"/>
    </source>
</evidence>
<keyword evidence="8" id="KW-0378">Hydrolase</keyword>
<keyword evidence="3 5" id="KW-1133">Transmembrane helix</keyword>
<feature type="transmembrane region" description="Helical" evidence="5">
    <location>
        <begin position="140"/>
        <end position="160"/>
    </location>
</feature>
<feature type="domain" description="Peptidase S54 rhomboid" evidence="6">
    <location>
        <begin position="69"/>
        <end position="198"/>
    </location>
</feature>
<dbReference type="InterPro" id="IPR046483">
    <property type="entry name" value="DUF6576"/>
</dbReference>
<keyword evidence="2 5" id="KW-0812">Transmembrane</keyword>
<proteinExistence type="predicted"/>
<feature type="transmembrane region" description="Helical" evidence="5">
    <location>
        <begin position="20"/>
        <end position="37"/>
    </location>
</feature>
<accession>A0ABW5KM04</accession>
<evidence type="ECO:0000259" key="6">
    <source>
        <dbReference type="Pfam" id="PF01694"/>
    </source>
</evidence>
<dbReference type="RefSeq" id="WP_380906412.1">
    <property type="nucleotide sequence ID" value="NZ_JBHUEG010000018.1"/>
</dbReference>
<dbReference type="Pfam" id="PF01694">
    <property type="entry name" value="Rhomboid"/>
    <property type="match status" value="1"/>
</dbReference>
<feature type="transmembrane region" description="Helical" evidence="5">
    <location>
        <begin position="167"/>
        <end position="190"/>
    </location>
</feature>
<feature type="transmembrane region" description="Helical" evidence="5">
    <location>
        <begin position="110"/>
        <end position="134"/>
    </location>
</feature>
<gene>
    <name evidence="8" type="ORF">ACFSR5_20310</name>
</gene>
<comment type="caution">
    <text evidence="8">The sequence shown here is derived from an EMBL/GenBank/DDBJ whole genome shotgun (WGS) entry which is preliminary data.</text>
</comment>
<sequence>MKESVLKAFWRDTYQGRSPIPFIISVQVLLFVLIHLFDLFKEVGLLQISVYDLAVDHLSLPLSFNRFLQQPWSIITYPFLYTGLFELIFDCLWLYWMGSMFLTFLNKRQFLFVFISSLMLGGAVYVGLGFISALQRSVQVSMHTSTFAIGALVAAVATLVPRSEVRLFLFGNVQLKTIAIIYVALELIFISLVNKAGGVSFLVMVFWGILFTQALRNGKDLSLFWKVQKRSRLKVVHKNKIQTTAYPYRHQSDLPNQEEIDEILDKISVGGYESLTSQEKEVLFKASKGDRQS</sequence>
<dbReference type="InterPro" id="IPR022764">
    <property type="entry name" value="Peptidase_S54_rhomboid_dom"/>
</dbReference>
<dbReference type="GO" id="GO:0006508">
    <property type="term" value="P:proteolysis"/>
    <property type="evidence" value="ECO:0007669"/>
    <property type="project" value="UniProtKB-KW"/>
</dbReference>
<comment type="subcellular location">
    <subcellularLocation>
        <location evidence="1">Membrane</location>
        <topology evidence="1">Multi-pass membrane protein</topology>
    </subcellularLocation>
</comment>
<protein>
    <submittedName>
        <fullName evidence="8">Rhomboid family intramembrane serine protease</fullName>
        <ecNumber evidence="8">3.4.21.105</ecNumber>
    </submittedName>
</protein>
<feature type="transmembrane region" description="Helical" evidence="5">
    <location>
        <begin position="74"/>
        <end position="98"/>
    </location>
</feature>
<dbReference type="InterPro" id="IPR035952">
    <property type="entry name" value="Rhomboid-like_sf"/>
</dbReference>
<dbReference type="Gene3D" id="1.20.1540.10">
    <property type="entry name" value="Rhomboid-like"/>
    <property type="match status" value="1"/>
</dbReference>
<evidence type="ECO:0000259" key="7">
    <source>
        <dbReference type="Pfam" id="PF20216"/>
    </source>
</evidence>
<dbReference type="GO" id="GO:0008233">
    <property type="term" value="F:peptidase activity"/>
    <property type="evidence" value="ECO:0007669"/>
    <property type="project" value="UniProtKB-KW"/>
</dbReference>
<evidence type="ECO:0000313" key="9">
    <source>
        <dbReference type="Proteomes" id="UP001597545"/>
    </source>
</evidence>
<dbReference type="SUPFAM" id="SSF144091">
    <property type="entry name" value="Rhomboid-like"/>
    <property type="match status" value="1"/>
</dbReference>
<keyword evidence="9" id="KW-1185">Reference proteome</keyword>
<dbReference type="Pfam" id="PF20216">
    <property type="entry name" value="DUF6576"/>
    <property type="match status" value="1"/>
</dbReference>
<dbReference type="Proteomes" id="UP001597545">
    <property type="component" value="Unassembled WGS sequence"/>
</dbReference>
<keyword evidence="8" id="KW-0645">Protease</keyword>
<keyword evidence="4 5" id="KW-0472">Membrane</keyword>
<feature type="transmembrane region" description="Helical" evidence="5">
    <location>
        <begin position="196"/>
        <end position="215"/>
    </location>
</feature>